<dbReference type="RefSeq" id="XP_018714573.1">
    <property type="nucleotide sequence ID" value="XM_018854081.1"/>
</dbReference>
<name>A0A1A0HJM6_9ASCO</name>
<reference evidence="1 2" key="1">
    <citation type="submission" date="2016-05" db="EMBL/GenBank/DDBJ databases">
        <title>Comparative genomics of biotechnologically important yeasts.</title>
        <authorList>
            <consortium name="DOE Joint Genome Institute"/>
            <person name="Riley R."/>
            <person name="Haridas S."/>
            <person name="Wolfe K.H."/>
            <person name="Lopes M.R."/>
            <person name="Hittinger C.T."/>
            <person name="Goker M."/>
            <person name="Salamov A."/>
            <person name="Wisecaver J."/>
            <person name="Long T.M."/>
            <person name="Aerts A.L."/>
            <person name="Barry K."/>
            <person name="Choi C."/>
            <person name="Clum A."/>
            <person name="Coughlan A.Y."/>
            <person name="Deshpande S."/>
            <person name="Douglass A.P."/>
            <person name="Hanson S.J."/>
            <person name="Klenk H.-P."/>
            <person name="LaButti K."/>
            <person name="Lapidus A."/>
            <person name="Lindquist E."/>
            <person name="Lipzen A."/>
            <person name="Meier-kolthoff J.P."/>
            <person name="Ohm R.A."/>
            <person name="Otillar R.P."/>
            <person name="Pangilinan J."/>
            <person name="Peng Y."/>
            <person name="Rokas A."/>
            <person name="Rosa C.A."/>
            <person name="Scheuner C."/>
            <person name="Sibirny A.A."/>
            <person name="Slot J.C."/>
            <person name="Stielow J.B."/>
            <person name="Sun H."/>
            <person name="Kurtzman C.P."/>
            <person name="Blackwell M."/>
            <person name="Grigoriev I.V."/>
            <person name="Jeffries T.W."/>
        </authorList>
    </citation>
    <scope>NUCLEOTIDE SEQUENCE [LARGE SCALE GENOMIC DNA]</scope>
    <source>
        <strain evidence="1 2">NRRL YB-4993</strain>
    </source>
</reference>
<evidence type="ECO:0000313" key="2">
    <source>
        <dbReference type="Proteomes" id="UP000092555"/>
    </source>
</evidence>
<gene>
    <name evidence="1" type="ORF">METBIDRAFT_117753</name>
</gene>
<comment type="caution">
    <text evidence="1">The sequence shown here is derived from an EMBL/GenBank/DDBJ whole genome shotgun (WGS) entry which is preliminary data.</text>
</comment>
<dbReference type="Proteomes" id="UP000092555">
    <property type="component" value="Unassembled WGS sequence"/>
</dbReference>
<proteinExistence type="predicted"/>
<evidence type="ECO:0000313" key="1">
    <source>
        <dbReference type="EMBL" id="OBA24092.1"/>
    </source>
</evidence>
<protein>
    <submittedName>
        <fullName evidence="1">Uncharacterized protein</fullName>
    </submittedName>
</protein>
<dbReference type="AlphaFoldDB" id="A0A1A0HJM6"/>
<accession>A0A1A0HJM6</accession>
<sequence length="67" mass="8118">MRELMLGLVQKKLNRTCKERRLIGILKREKSHYFSKRELMLGILQREFMLGLFLSRSMFISVRIFIN</sequence>
<keyword evidence="2" id="KW-1185">Reference proteome</keyword>
<dbReference type="GeneID" id="30027057"/>
<organism evidence="1 2">
    <name type="scientific">Metschnikowia bicuspidata var. bicuspidata NRRL YB-4993</name>
    <dbReference type="NCBI Taxonomy" id="869754"/>
    <lineage>
        <taxon>Eukaryota</taxon>
        <taxon>Fungi</taxon>
        <taxon>Dikarya</taxon>
        <taxon>Ascomycota</taxon>
        <taxon>Saccharomycotina</taxon>
        <taxon>Pichiomycetes</taxon>
        <taxon>Metschnikowiaceae</taxon>
        <taxon>Metschnikowia</taxon>
    </lineage>
</organism>
<dbReference type="EMBL" id="LXTC01000001">
    <property type="protein sequence ID" value="OBA24092.1"/>
    <property type="molecule type" value="Genomic_DNA"/>
</dbReference>